<keyword evidence="3" id="KW-1185">Reference proteome</keyword>
<feature type="domain" description="BioF2-like acetyltransferase" evidence="1">
    <location>
        <begin position="102"/>
        <end position="248"/>
    </location>
</feature>
<dbReference type="GO" id="GO:0016746">
    <property type="term" value="F:acyltransferase activity"/>
    <property type="evidence" value="ECO:0007669"/>
    <property type="project" value="UniProtKB-KW"/>
</dbReference>
<dbReference type="EC" id="2.3.1.-" evidence="2"/>
<organism evidence="2 3">
    <name type="scientific">Thalassobellus suaedae</name>
    <dbReference type="NCBI Taxonomy" id="3074124"/>
    <lineage>
        <taxon>Bacteria</taxon>
        <taxon>Pseudomonadati</taxon>
        <taxon>Bacteroidota</taxon>
        <taxon>Flavobacteriia</taxon>
        <taxon>Flavobacteriales</taxon>
        <taxon>Flavobacteriaceae</taxon>
        <taxon>Thalassobellus</taxon>
    </lineage>
</organism>
<keyword evidence="2" id="KW-0808">Transferase</keyword>
<evidence type="ECO:0000259" key="1">
    <source>
        <dbReference type="Pfam" id="PF13480"/>
    </source>
</evidence>
<dbReference type="SUPFAM" id="SSF55729">
    <property type="entry name" value="Acyl-CoA N-acyltransferases (Nat)"/>
    <property type="match status" value="1"/>
</dbReference>
<name>A0ABY9Y1Y3_9FLAO</name>
<reference evidence="2 3" key="1">
    <citation type="submission" date="2023-09" db="EMBL/GenBank/DDBJ databases">
        <title>Thalassobella suaedae gen. nov., sp. nov., a marine bacterium of the family Flavobacteriaceae isolated from a halophyte Suaeda japonica.</title>
        <authorList>
            <person name="Lee S.Y."/>
            <person name="Hwang C.Y."/>
        </authorList>
    </citation>
    <scope>NUCLEOTIDE SEQUENCE [LARGE SCALE GENOMIC DNA]</scope>
    <source>
        <strain evidence="2 3">HL-DH10</strain>
    </source>
</reference>
<keyword evidence="2" id="KW-0012">Acyltransferase</keyword>
<accession>A0ABY9Y1Y3</accession>
<evidence type="ECO:0000313" key="2">
    <source>
        <dbReference type="EMBL" id="WNH12216.1"/>
    </source>
</evidence>
<evidence type="ECO:0000313" key="3">
    <source>
        <dbReference type="Proteomes" id="UP001303407"/>
    </source>
</evidence>
<dbReference type="Pfam" id="PF13480">
    <property type="entry name" value="Acetyltransf_6"/>
    <property type="match status" value="1"/>
</dbReference>
<dbReference type="EMBL" id="CP134536">
    <property type="protein sequence ID" value="WNH12216.1"/>
    <property type="molecule type" value="Genomic_DNA"/>
</dbReference>
<proteinExistence type="predicted"/>
<dbReference type="RefSeq" id="WP_415862197.1">
    <property type="nucleotide sequence ID" value="NZ_CP134536.1"/>
</dbReference>
<dbReference type="Proteomes" id="UP001303407">
    <property type="component" value="Chromosome"/>
</dbReference>
<dbReference type="InterPro" id="IPR038740">
    <property type="entry name" value="BioF2-like_GNAT_dom"/>
</dbReference>
<protein>
    <submittedName>
        <fullName evidence="2">GNAT family N-acetyltransferase</fullName>
        <ecNumber evidence="2">2.3.1.-</ecNumber>
    </submittedName>
</protein>
<gene>
    <name evidence="2" type="ORF">RHP49_15145</name>
</gene>
<sequence length="391" mass="46911">MEFIRKIDFGLDVLEKNDFKSYYSYVFNDEIGGLISKSQNNDFLKNKAFIINEVPSYIKTKINNSSDTIKIKTINTYSGSFINISKYNNIDLYLKKEISSQRRSTLNRCQKRLDLCINPSYKIFYGDISRTEYNKIFNDYKLMLKRRLAQKNSYWEELEFWEERYARTYDLINEKKASIFVIYDSDKPISIYINSNFNDILYIEVIAYDIDYSKFKLGFSALVKVIEWAILNNYKLIDMSKGDFYYKERFRNGTYYFQKHLIYDNSNLSIKLNIFILFLKLKAMYNLLPILKKLKINKIYRSYIIRKNKNKLSTNTLENYSFSKEKIDSFNFVKSDKINIEEAKYSFLKEEFHNYLFLNFEKKTDVDIYKINDAIFFKGQKTIQKTTVTKL</sequence>
<dbReference type="Gene3D" id="3.40.630.30">
    <property type="match status" value="1"/>
</dbReference>
<dbReference type="InterPro" id="IPR016181">
    <property type="entry name" value="Acyl_CoA_acyltransferase"/>
</dbReference>